<dbReference type="InterPro" id="IPR027417">
    <property type="entry name" value="P-loop_NTPase"/>
</dbReference>
<protein>
    <submittedName>
        <fullName evidence="10">Teichoic acid transport system ATP-binding protein</fullName>
    </submittedName>
</protein>
<comment type="similarity">
    <text evidence="1">Belongs to the ABC transporter superfamily.</text>
</comment>
<dbReference type="PANTHER" id="PTHR46743">
    <property type="entry name" value="TEICHOIC ACIDS EXPORT ATP-BINDING PROTEIN TAGH"/>
    <property type="match status" value="1"/>
</dbReference>
<keyword evidence="5 10" id="KW-0067">ATP-binding</keyword>
<dbReference type="PANTHER" id="PTHR46743:SF2">
    <property type="entry name" value="TEICHOIC ACIDS EXPORT ATP-BINDING PROTEIN TAGH"/>
    <property type="match status" value="1"/>
</dbReference>
<dbReference type="Pfam" id="PF00005">
    <property type="entry name" value="ABC_tran"/>
    <property type="match status" value="1"/>
</dbReference>
<dbReference type="EMBL" id="QJJQ01000009">
    <property type="protein sequence ID" value="PXW85859.1"/>
    <property type="molecule type" value="Genomic_DNA"/>
</dbReference>
<reference evidence="10 11" key="1">
    <citation type="submission" date="2018-05" db="EMBL/GenBank/DDBJ databases">
        <title>Genomic Encyclopedia of Type Strains, Phase IV (KMG-IV): sequencing the most valuable type-strain genomes for metagenomic binning, comparative biology and taxonomic classification.</title>
        <authorList>
            <person name="Goeker M."/>
        </authorList>
    </citation>
    <scope>NUCLEOTIDE SEQUENCE [LARGE SCALE GENOMIC DNA]</scope>
    <source>
        <strain evidence="10 11">DSM 28556</strain>
    </source>
</reference>
<dbReference type="InterPro" id="IPR015860">
    <property type="entry name" value="ABC_transpr_TagH-like"/>
</dbReference>
<dbReference type="GO" id="GO:0016020">
    <property type="term" value="C:membrane"/>
    <property type="evidence" value="ECO:0007669"/>
    <property type="project" value="InterPro"/>
</dbReference>
<dbReference type="RefSeq" id="WP_110395828.1">
    <property type="nucleotide sequence ID" value="NZ_JBHUHB010000001.1"/>
</dbReference>
<keyword evidence="7 8" id="KW-0472">Membrane</keyword>
<keyword evidence="4" id="KW-0547">Nucleotide-binding</keyword>
<organism evidence="10 11">
    <name type="scientific">Pseudogracilibacillus auburnensis</name>
    <dbReference type="NCBI Taxonomy" id="1494959"/>
    <lineage>
        <taxon>Bacteria</taxon>
        <taxon>Bacillati</taxon>
        <taxon>Bacillota</taxon>
        <taxon>Bacilli</taxon>
        <taxon>Bacillales</taxon>
        <taxon>Bacillaceae</taxon>
        <taxon>Pseudogracilibacillus</taxon>
    </lineage>
</organism>
<feature type="domain" description="ABC transporter" evidence="9">
    <location>
        <begin position="25"/>
        <end position="244"/>
    </location>
</feature>
<dbReference type="GO" id="GO:0016887">
    <property type="term" value="F:ATP hydrolysis activity"/>
    <property type="evidence" value="ECO:0007669"/>
    <property type="project" value="InterPro"/>
</dbReference>
<dbReference type="PROSITE" id="PS00211">
    <property type="entry name" value="ABC_TRANSPORTER_1"/>
    <property type="match status" value="1"/>
</dbReference>
<keyword evidence="3" id="KW-1003">Cell membrane</keyword>
<keyword evidence="8" id="KW-0812">Transmembrane</keyword>
<evidence type="ECO:0000256" key="3">
    <source>
        <dbReference type="ARBA" id="ARBA00022475"/>
    </source>
</evidence>
<keyword evidence="8" id="KW-1133">Transmembrane helix</keyword>
<dbReference type="InterPro" id="IPR050683">
    <property type="entry name" value="Bact_Polysacc_Export_ATP-bd"/>
</dbReference>
<dbReference type="Gene3D" id="3.40.50.300">
    <property type="entry name" value="P-loop containing nucleotide triphosphate hydrolases"/>
    <property type="match status" value="1"/>
</dbReference>
<evidence type="ECO:0000256" key="1">
    <source>
        <dbReference type="ARBA" id="ARBA00005417"/>
    </source>
</evidence>
<comment type="caution">
    <text evidence="10">The sequence shown here is derived from an EMBL/GenBank/DDBJ whole genome shotgun (WGS) entry which is preliminary data.</text>
</comment>
<evidence type="ECO:0000313" key="10">
    <source>
        <dbReference type="EMBL" id="PXW85859.1"/>
    </source>
</evidence>
<dbReference type="InterPro" id="IPR003593">
    <property type="entry name" value="AAA+_ATPase"/>
</dbReference>
<evidence type="ECO:0000256" key="5">
    <source>
        <dbReference type="ARBA" id="ARBA00022840"/>
    </source>
</evidence>
<keyword evidence="6" id="KW-1278">Translocase</keyword>
<dbReference type="SMART" id="SM00382">
    <property type="entry name" value="AAA"/>
    <property type="match status" value="1"/>
</dbReference>
<accession>A0A2V3WAT5</accession>
<dbReference type="SUPFAM" id="SSF52540">
    <property type="entry name" value="P-loop containing nucleoside triphosphate hydrolases"/>
    <property type="match status" value="1"/>
</dbReference>
<evidence type="ECO:0000259" key="9">
    <source>
        <dbReference type="PROSITE" id="PS50893"/>
    </source>
</evidence>
<dbReference type="InterPro" id="IPR017871">
    <property type="entry name" value="ABC_transporter-like_CS"/>
</dbReference>
<evidence type="ECO:0000313" key="11">
    <source>
        <dbReference type="Proteomes" id="UP000247978"/>
    </source>
</evidence>
<evidence type="ECO:0000256" key="6">
    <source>
        <dbReference type="ARBA" id="ARBA00022967"/>
    </source>
</evidence>
<evidence type="ECO:0000256" key="7">
    <source>
        <dbReference type="ARBA" id="ARBA00023136"/>
    </source>
</evidence>
<keyword evidence="2" id="KW-0813">Transport</keyword>
<dbReference type="GO" id="GO:0005524">
    <property type="term" value="F:ATP binding"/>
    <property type="evidence" value="ECO:0007669"/>
    <property type="project" value="UniProtKB-KW"/>
</dbReference>
<dbReference type="InterPro" id="IPR003439">
    <property type="entry name" value="ABC_transporter-like_ATP-bd"/>
</dbReference>
<evidence type="ECO:0000256" key="2">
    <source>
        <dbReference type="ARBA" id="ARBA00022448"/>
    </source>
</evidence>
<dbReference type="FunFam" id="3.40.50.300:FF:003010">
    <property type="entry name" value="Teichoic acids export ATP-binding protein TagH"/>
    <property type="match status" value="1"/>
</dbReference>
<dbReference type="GO" id="GO:0140359">
    <property type="term" value="F:ABC-type transporter activity"/>
    <property type="evidence" value="ECO:0007669"/>
    <property type="project" value="InterPro"/>
</dbReference>
<feature type="transmembrane region" description="Helical" evidence="8">
    <location>
        <begin position="280"/>
        <end position="299"/>
    </location>
</feature>
<sequence>MNKKVGLKNVTKTFDLYAKNSDKILNLLSIKKDGNKQFMALRDINFKVYEGETIGIIGLNGSGKSTVSNILAGVLQPSGGEVYIDGVSSLIAISAGLNNNLTGLDNIELKCIMHGLSKEEVEKVKPDIIDFADIGDYIHQPVKDYSSGMRSRLGFAISVHTDPDILIIDEALSVGDSTFTQKCLLKMDEFKKQGKTIFFISHSASQMKSFCEKVIWMHYGQIKEFGNADGVLKNYTEFTKWFNALPEAGKKKYKAEMFGEQIREMQHHKKQRGGNFVSKMVKGTLVVVPVVIMGILLLTNGL</sequence>
<dbReference type="PROSITE" id="PS50893">
    <property type="entry name" value="ABC_TRANSPORTER_2"/>
    <property type="match status" value="1"/>
</dbReference>
<gene>
    <name evidence="10" type="ORF">DFR56_10921</name>
</gene>
<evidence type="ECO:0000256" key="4">
    <source>
        <dbReference type="ARBA" id="ARBA00022741"/>
    </source>
</evidence>
<proteinExistence type="inferred from homology"/>
<dbReference type="AlphaFoldDB" id="A0A2V3WAT5"/>
<keyword evidence="11" id="KW-1185">Reference proteome</keyword>
<name>A0A2V3WAT5_9BACI</name>
<dbReference type="OrthoDB" id="9778870at2"/>
<evidence type="ECO:0000256" key="8">
    <source>
        <dbReference type="SAM" id="Phobius"/>
    </source>
</evidence>
<dbReference type="CDD" id="cd03220">
    <property type="entry name" value="ABC_KpsT_Wzt"/>
    <property type="match status" value="1"/>
</dbReference>
<dbReference type="Proteomes" id="UP000247978">
    <property type="component" value="Unassembled WGS sequence"/>
</dbReference>